<dbReference type="InterPro" id="IPR023485">
    <property type="entry name" value="Ptyr_pPase"/>
</dbReference>
<keyword evidence="4" id="KW-0904">Protein phosphatase</keyword>
<dbReference type="InterPro" id="IPR036196">
    <property type="entry name" value="Ptyr_pPase_sf"/>
</dbReference>
<comment type="similarity">
    <text evidence="1">Belongs to the low molecular weight phosphotyrosine protein phosphatase family.</text>
</comment>
<dbReference type="RefSeq" id="WP_378754214.1">
    <property type="nucleotide sequence ID" value="NZ_JBHSSV010000033.1"/>
</dbReference>
<reference evidence="7" key="1">
    <citation type="journal article" date="2019" name="Int. J. Syst. Evol. Microbiol.">
        <title>The Global Catalogue of Microorganisms (GCM) 10K type strain sequencing project: providing services to taxonomists for standard genome sequencing and annotation.</title>
        <authorList>
            <consortium name="The Broad Institute Genomics Platform"/>
            <consortium name="The Broad Institute Genome Sequencing Center for Infectious Disease"/>
            <person name="Wu L."/>
            <person name="Ma J."/>
        </authorList>
    </citation>
    <scope>NUCLEOTIDE SEQUENCE [LARGE SCALE GENOMIC DNA]</scope>
    <source>
        <strain evidence="7">CCUG 50754</strain>
    </source>
</reference>
<dbReference type="Gene3D" id="3.40.50.2300">
    <property type="match status" value="1"/>
</dbReference>
<evidence type="ECO:0000313" key="6">
    <source>
        <dbReference type="EMBL" id="MFD0780103.1"/>
    </source>
</evidence>
<dbReference type="SUPFAM" id="SSF52788">
    <property type="entry name" value="Phosphotyrosine protein phosphatases I"/>
    <property type="match status" value="1"/>
</dbReference>
<dbReference type="PANTHER" id="PTHR11717:SF7">
    <property type="entry name" value="LOW MOLECULAR WEIGHT PHOSPHOTYROSINE PROTEIN PHOSPHATASE"/>
    <property type="match status" value="1"/>
</dbReference>
<protein>
    <recommendedName>
        <fullName evidence="2">protein-tyrosine-phosphatase</fullName>
        <ecNumber evidence="2">3.1.3.48</ecNumber>
    </recommendedName>
</protein>
<sequence>MVASAGEPFRVVFVCTGNICRSPMAEVVFRAMADAAGLGACIASTSSGTGDWHVGERADARTLAALDRRGYDGSPHRARQFSHADFERNDLVVALDRSHERILRGWARDETDADKIALLLSFDDSADGLDVPDPYYGSTQMFDDVLGMIETASRALFRQLEPAIRPAI</sequence>
<dbReference type="Proteomes" id="UP001597042">
    <property type="component" value="Unassembled WGS sequence"/>
</dbReference>
<evidence type="ECO:0000259" key="5">
    <source>
        <dbReference type="SMART" id="SM00226"/>
    </source>
</evidence>
<accession>A0ABW2ZNV2</accession>
<proteinExistence type="inferred from homology"/>
<evidence type="ECO:0000256" key="3">
    <source>
        <dbReference type="ARBA" id="ARBA00022801"/>
    </source>
</evidence>
<dbReference type="PRINTS" id="PR00719">
    <property type="entry name" value="LMWPTPASE"/>
</dbReference>
<organism evidence="6 7">
    <name type="scientific">Microbacterium koreense</name>
    <dbReference type="NCBI Taxonomy" id="323761"/>
    <lineage>
        <taxon>Bacteria</taxon>
        <taxon>Bacillati</taxon>
        <taxon>Actinomycetota</taxon>
        <taxon>Actinomycetes</taxon>
        <taxon>Micrococcales</taxon>
        <taxon>Microbacteriaceae</taxon>
        <taxon>Microbacterium</taxon>
    </lineage>
</organism>
<name>A0ABW2ZNV2_9MICO</name>
<dbReference type="InterPro" id="IPR050438">
    <property type="entry name" value="LMW_PTPase"/>
</dbReference>
<dbReference type="PANTHER" id="PTHR11717">
    <property type="entry name" value="LOW MOLECULAR WEIGHT PROTEIN TYROSINE PHOSPHATASE"/>
    <property type="match status" value="1"/>
</dbReference>
<dbReference type="InterPro" id="IPR017867">
    <property type="entry name" value="Tyr_phospatase_low_mol_wt"/>
</dbReference>
<comment type="caution">
    <text evidence="6">The sequence shown here is derived from an EMBL/GenBank/DDBJ whole genome shotgun (WGS) entry which is preliminary data.</text>
</comment>
<gene>
    <name evidence="6" type="ORF">ACFQZV_02170</name>
</gene>
<feature type="domain" description="Phosphotyrosine protein phosphatase I" evidence="5">
    <location>
        <begin position="9"/>
        <end position="159"/>
    </location>
</feature>
<dbReference type="EC" id="3.1.3.48" evidence="2"/>
<keyword evidence="3 6" id="KW-0378">Hydrolase</keyword>
<dbReference type="SMART" id="SM00226">
    <property type="entry name" value="LMWPc"/>
    <property type="match status" value="1"/>
</dbReference>
<evidence type="ECO:0000256" key="2">
    <source>
        <dbReference type="ARBA" id="ARBA00013064"/>
    </source>
</evidence>
<dbReference type="Pfam" id="PF01451">
    <property type="entry name" value="LMWPc"/>
    <property type="match status" value="1"/>
</dbReference>
<evidence type="ECO:0000313" key="7">
    <source>
        <dbReference type="Proteomes" id="UP001597042"/>
    </source>
</evidence>
<dbReference type="GO" id="GO:0004725">
    <property type="term" value="F:protein tyrosine phosphatase activity"/>
    <property type="evidence" value="ECO:0007669"/>
    <property type="project" value="UniProtKB-EC"/>
</dbReference>
<dbReference type="CDD" id="cd16343">
    <property type="entry name" value="LMWPTP"/>
    <property type="match status" value="1"/>
</dbReference>
<dbReference type="EMBL" id="JBHTIM010000001">
    <property type="protein sequence ID" value="MFD0780103.1"/>
    <property type="molecule type" value="Genomic_DNA"/>
</dbReference>
<keyword evidence="7" id="KW-1185">Reference proteome</keyword>
<evidence type="ECO:0000256" key="4">
    <source>
        <dbReference type="ARBA" id="ARBA00022912"/>
    </source>
</evidence>
<evidence type="ECO:0000256" key="1">
    <source>
        <dbReference type="ARBA" id="ARBA00011063"/>
    </source>
</evidence>